<dbReference type="InterPro" id="IPR005135">
    <property type="entry name" value="Endo/exonuclease/phosphatase"/>
</dbReference>
<keyword evidence="1" id="KW-0863">Zinc-finger</keyword>
<dbReference type="GO" id="GO:0003676">
    <property type="term" value="F:nucleic acid binding"/>
    <property type="evidence" value="ECO:0007669"/>
    <property type="project" value="InterPro"/>
</dbReference>
<dbReference type="InterPro" id="IPR001878">
    <property type="entry name" value="Znf_CCHC"/>
</dbReference>
<gene>
    <name evidence="3" type="ORF">CCAM_LOCUS1905</name>
</gene>
<dbReference type="GO" id="GO:0003824">
    <property type="term" value="F:catalytic activity"/>
    <property type="evidence" value="ECO:0007669"/>
    <property type="project" value="InterPro"/>
</dbReference>
<dbReference type="Pfam" id="PF14392">
    <property type="entry name" value="zf-CCHC_4"/>
    <property type="match status" value="1"/>
</dbReference>
<keyword evidence="1" id="KW-0862">Zinc</keyword>
<dbReference type="InterPro" id="IPR026960">
    <property type="entry name" value="RVT-Znf"/>
</dbReference>
<evidence type="ECO:0000313" key="3">
    <source>
        <dbReference type="EMBL" id="VFQ60129.1"/>
    </source>
</evidence>
<name>A0A484KB32_9ASTE</name>
<dbReference type="InterPro" id="IPR025836">
    <property type="entry name" value="Zn_knuckle_CX2CX4HX4C"/>
</dbReference>
<protein>
    <recommendedName>
        <fullName evidence="2">CCHC-type domain-containing protein</fullName>
    </recommendedName>
</protein>
<dbReference type="PANTHER" id="PTHR33116:SF86">
    <property type="entry name" value="REVERSE TRANSCRIPTASE DOMAIN-CONTAINING PROTEIN"/>
    <property type="match status" value="1"/>
</dbReference>
<dbReference type="InterPro" id="IPR036691">
    <property type="entry name" value="Endo/exonu/phosph_ase_sf"/>
</dbReference>
<dbReference type="EMBL" id="OOIL02000104">
    <property type="protein sequence ID" value="VFQ60129.1"/>
    <property type="molecule type" value="Genomic_DNA"/>
</dbReference>
<dbReference type="PANTHER" id="PTHR33116">
    <property type="entry name" value="REVERSE TRANSCRIPTASE ZINC-BINDING DOMAIN-CONTAINING PROTEIN-RELATED-RELATED"/>
    <property type="match status" value="1"/>
</dbReference>
<reference evidence="3 4" key="1">
    <citation type="submission" date="2018-04" db="EMBL/GenBank/DDBJ databases">
        <authorList>
            <person name="Vogel A."/>
        </authorList>
    </citation>
    <scope>NUCLEOTIDE SEQUENCE [LARGE SCALE GENOMIC DNA]</scope>
</reference>
<sequence length="961" mass="110516">MEIWVQVHGLPFGYTSRNILEAVGNFVGLFIKFDERNFEVVHQSFMRIRVAIDVRRPLRRRMKLTKRDGTISWVSFKYERLGTFCYFCGILGHVGKHCAVAIQSDLPPDQWPYNDEIRAANRKRVTEVGARWLRQGSSGSGHVPESTMMCLRGTQSEDTETGMFAKRKRGVNDEMLVEINSAAIDGNIIHETAGRSGGIVLMWNKECQASLISYSFNHVDVSIRFGCEVEWRFTGFYGHPKWSQRSDSWTLLRSLKDRSPLPWVVVGDFNDICASHEKKGGNPRPPSFIDGFNDALSFCGLVDMGMQGHPFTWEWKKYSPEWVEERLDRAVASNDWLDIFPNCVVHNIATLRSDHSAILLCLSGQTQSRGPRCFKFENCWLKEDGFRTVFTSAWDRHGSMPFLKRLNYCGKELQSWGRDHFNRKTLEIEDSYWRQRAKQFWIKEGDRNTKYFHNFASHRKRKNRLVRLRDERGAWQEGAHLNTLVFDFYTKLFSDTAEGMIGEDILREVDCHHVKVTEGQNRELLRPFCAEEIKSALFAMHPDKAPGPDGLNPAFFQCCWNEDFGKYLGLPSFIGKNKSEIFSFILDKIRHRIGGWHTRLLSKAGKEILLKTVAQAMPQYAMSVFALPISTCQRIEGLMNKFWWQSDGKNSSGIHWLSWKRMTKPKKFGGLGFKDIHAFNLAMLGKQGWRLLTKPHSLLSKVFKARYYPKSSFLEASTGPNPSFVWRSILVAQPLIKDVIRRRVGNGEGTLIWADPWLWDSSNPRVPTLKPSFCPDFPVRLLLNDSRASWNELTVRAWFNPADCDRILMVPISPSLQDDWYWPLEASGCYSVKSAYRKLAGEATNATGFTHWCMLWKLKVPPKVNVCMWRALRGILPLCEILTKKGVELDNICPTCGAEGESLEHVFMACPMAVAVWSYRRLLWRRTAVLSLGQRRCSPTPRAALLCCLWQVLGQYGRLEM</sequence>
<keyword evidence="4" id="KW-1185">Reference proteome</keyword>
<feature type="domain" description="CCHC-type" evidence="2">
    <location>
        <begin position="85"/>
        <end position="98"/>
    </location>
</feature>
<dbReference type="Gene3D" id="3.60.10.10">
    <property type="entry name" value="Endonuclease/exonuclease/phosphatase"/>
    <property type="match status" value="1"/>
</dbReference>
<evidence type="ECO:0000259" key="2">
    <source>
        <dbReference type="PROSITE" id="PS50158"/>
    </source>
</evidence>
<keyword evidence="1" id="KW-0479">Metal-binding</keyword>
<organism evidence="3 4">
    <name type="scientific">Cuscuta campestris</name>
    <dbReference type="NCBI Taxonomy" id="132261"/>
    <lineage>
        <taxon>Eukaryota</taxon>
        <taxon>Viridiplantae</taxon>
        <taxon>Streptophyta</taxon>
        <taxon>Embryophyta</taxon>
        <taxon>Tracheophyta</taxon>
        <taxon>Spermatophyta</taxon>
        <taxon>Magnoliopsida</taxon>
        <taxon>eudicotyledons</taxon>
        <taxon>Gunneridae</taxon>
        <taxon>Pentapetalae</taxon>
        <taxon>asterids</taxon>
        <taxon>lamiids</taxon>
        <taxon>Solanales</taxon>
        <taxon>Convolvulaceae</taxon>
        <taxon>Cuscuteae</taxon>
        <taxon>Cuscuta</taxon>
        <taxon>Cuscuta subgen. Grammica</taxon>
        <taxon>Cuscuta sect. Cleistogrammica</taxon>
    </lineage>
</organism>
<dbReference type="AlphaFoldDB" id="A0A484KB32"/>
<evidence type="ECO:0000313" key="4">
    <source>
        <dbReference type="Proteomes" id="UP000595140"/>
    </source>
</evidence>
<dbReference type="Pfam" id="PF13966">
    <property type="entry name" value="zf-RVT"/>
    <property type="match status" value="1"/>
</dbReference>
<dbReference type="GO" id="GO:0008270">
    <property type="term" value="F:zinc ion binding"/>
    <property type="evidence" value="ECO:0007669"/>
    <property type="project" value="UniProtKB-KW"/>
</dbReference>
<proteinExistence type="predicted"/>
<dbReference type="OrthoDB" id="1306001at2759"/>
<dbReference type="Pfam" id="PF03372">
    <property type="entry name" value="Exo_endo_phos"/>
    <property type="match status" value="1"/>
</dbReference>
<accession>A0A484KB32</accession>
<dbReference type="Proteomes" id="UP000595140">
    <property type="component" value="Unassembled WGS sequence"/>
</dbReference>
<dbReference type="PROSITE" id="PS50158">
    <property type="entry name" value="ZF_CCHC"/>
    <property type="match status" value="1"/>
</dbReference>
<dbReference type="SUPFAM" id="SSF56219">
    <property type="entry name" value="DNase I-like"/>
    <property type="match status" value="1"/>
</dbReference>
<evidence type="ECO:0000256" key="1">
    <source>
        <dbReference type="PROSITE-ProRule" id="PRU00047"/>
    </source>
</evidence>